<protein>
    <submittedName>
        <fullName evidence="2">Uncharacterized protein</fullName>
    </submittedName>
</protein>
<accession>D3RT68</accession>
<keyword evidence="3" id="KW-1185">Reference proteome</keyword>
<dbReference type="HOGENOM" id="CLU_1127240_0_0_6"/>
<sequence length="246" mass="26508">MGVPEWLAVPVAEVNRGCESRGTKRIGCLCFVADPRLAEHLRRLSTTGVDPDARAGVDRCEFVDPGSLIPFAPHTDEPLDRHRLDVALSRGRHAAERAKLAGCCKLICLGIGTDDSLDDRQPLDTSRPTRHAAYAGLRRIACFEIAALTGALIAGAQMGLQTYPSGRQAQFAAKMALALNPGVHDWLIDSPSTLPQPLRISPTRSMTSSVTETGHPSPSVDCSNGRSFALDRPHRGWGSEPDRRAS</sequence>
<dbReference type="KEGG" id="alv:Alvin_1442"/>
<dbReference type="Gene3D" id="3.40.50.10210">
    <property type="match status" value="1"/>
</dbReference>
<dbReference type="AlphaFoldDB" id="D3RT68"/>
<dbReference type="EMBL" id="CP001896">
    <property type="protein sequence ID" value="ADC62377.1"/>
    <property type="molecule type" value="Genomic_DNA"/>
</dbReference>
<gene>
    <name evidence="2" type="ordered locus">Alvin_1442</name>
</gene>
<reference evidence="2 3" key="1">
    <citation type="journal article" date="2011" name="Stand. Genomic Sci.">
        <title>Complete genome sequence of Allochromatium vinosum DSM 180(T).</title>
        <authorList>
            <person name="Weissgerber T."/>
            <person name="Zigann R."/>
            <person name="Bruce D."/>
            <person name="Chang Y.J."/>
            <person name="Detter J.C."/>
            <person name="Han C."/>
            <person name="Hauser L."/>
            <person name="Jeffries C.D."/>
            <person name="Land M."/>
            <person name="Munk A.C."/>
            <person name="Tapia R."/>
            <person name="Dahl C."/>
        </authorList>
    </citation>
    <scope>NUCLEOTIDE SEQUENCE [LARGE SCALE GENOMIC DNA]</scope>
    <source>
        <strain evidence="3">ATCC 17899 / DSM 180 / NBRC 103801 / NCIMB 10441 / D</strain>
    </source>
</reference>
<evidence type="ECO:0000313" key="3">
    <source>
        <dbReference type="Proteomes" id="UP000001441"/>
    </source>
</evidence>
<name>D3RT68_ALLVD</name>
<evidence type="ECO:0000313" key="2">
    <source>
        <dbReference type="EMBL" id="ADC62377.1"/>
    </source>
</evidence>
<dbReference type="GO" id="GO:0008939">
    <property type="term" value="F:nicotinate-nucleotide-dimethylbenzimidazole phosphoribosyltransferase activity"/>
    <property type="evidence" value="ECO:0007669"/>
    <property type="project" value="InterPro"/>
</dbReference>
<organism evidence="2 3">
    <name type="scientific">Allochromatium vinosum (strain ATCC 17899 / DSM 180 / NBRC 103801 / NCIMB 10441 / D)</name>
    <name type="common">Chromatium vinosum</name>
    <dbReference type="NCBI Taxonomy" id="572477"/>
    <lineage>
        <taxon>Bacteria</taxon>
        <taxon>Pseudomonadati</taxon>
        <taxon>Pseudomonadota</taxon>
        <taxon>Gammaproteobacteria</taxon>
        <taxon>Chromatiales</taxon>
        <taxon>Chromatiaceae</taxon>
        <taxon>Allochromatium</taxon>
    </lineage>
</organism>
<proteinExistence type="predicted"/>
<dbReference type="Proteomes" id="UP000001441">
    <property type="component" value="Chromosome"/>
</dbReference>
<dbReference type="STRING" id="572477.Alvin_1442"/>
<feature type="compositionally biased region" description="Polar residues" evidence="1">
    <location>
        <begin position="202"/>
        <end position="226"/>
    </location>
</feature>
<dbReference type="InterPro" id="IPR036087">
    <property type="entry name" value="Nict_dMeBzImd_PRibTrfase_sf"/>
</dbReference>
<evidence type="ECO:0000256" key="1">
    <source>
        <dbReference type="SAM" id="MobiDB-lite"/>
    </source>
</evidence>
<dbReference type="eggNOG" id="COG2038">
    <property type="taxonomic scope" value="Bacteria"/>
</dbReference>
<dbReference type="SUPFAM" id="SSF52733">
    <property type="entry name" value="Nicotinate mononucleotide:5,6-dimethylbenzimidazole phosphoribosyltransferase (CobT)"/>
    <property type="match status" value="1"/>
</dbReference>
<feature type="region of interest" description="Disordered" evidence="1">
    <location>
        <begin position="197"/>
        <end position="246"/>
    </location>
</feature>